<name>A0ABU1TJQ5_9FLAO</name>
<evidence type="ECO:0000313" key="2">
    <source>
        <dbReference type="Proteomes" id="UP001255185"/>
    </source>
</evidence>
<reference evidence="1 2" key="1">
    <citation type="submission" date="2023-07" db="EMBL/GenBank/DDBJ databases">
        <title>Sorghum-associated microbial communities from plants grown in Nebraska, USA.</title>
        <authorList>
            <person name="Schachtman D."/>
        </authorList>
    </citation>
    <scope>NUCLEOTIDE SEQUENCE [LARGE SCALE GENOMIC DNA]</scope>
    <source>
        <strain evidence="1 2">3773</strain>
    </source>
</reference>
<accession>A0ABU1TJQ5</accession>
<organism evidence="1 2">
    <name type="scientific">Flavobacterium arsenatis</name>
    <dbReference type="NCBI Taxonomy" id="1484332"/>
    <lineage>
        <taxon>Bacteria</taxon>
        <taxon>Pseudomonadati</taxon>
        <taxon>Bacteroidota</taxon>
        <taxon>Flavobacteriia</taxon>
        <taxon>Flavobacteriales</taxon>
        <taxon>Flavobacteriaceae</taxon>
        <taxon>Flavobacterium</taxon>
    </lineage>
</organism>
<evidence type="ECO:0000313" key="1">
    <source>
        <dbReference type="EMBL" id="MDR6966210.1"/>
    </source>
</evidence>
<comment type="caution">
    <text evidence="1">The sequence shown here is derived from an EMBL/GenBank/DDBJ whole genome shotgun (WGS) entry which is preliminary data.</text>
</comment>
<dbReference type="Proteomes" id="UP001255185">
    <property type="component" value="Unassembled WGS sequence"/>
</dbReference>
<proteinExistence type="predicted"/>
<gene>
    <name evidence="1" type="ORF">J2X31_000203</name>
</gene>
<dbReference type="EMBL" id="JAVDVI010000001">
    <property type="protein sequence ID" value="MDR6966210.1"/>
    <property type="molecule type" value="Genomic_DNA"/>
</dbReference>
<sequence>MSNIIFHSKEFEINGISVPEFNLQGGKLIRIYIQNFNLENLPLGFDMTIELIRHFQNQKPNFHWAKNYHQNNIVEFFYPLTVHKYLISKMRIHKLTAERIAKDIGVELTDRFEDLSFVKRKALIIKSMFEKNDFIMLDYYGVHLEGIGYLENLVNSEIERGKTAIAFDRLEFKADKEPYDNIESILLFFK</sequence>
<dbReference type="RefSeq" id="WP_310023675.1">
    <property type="nucleotide sequence ID" value="NZ_JAVDVI010000001.1"/>
</dbReference>
<keyword evidence="2" id="KW-1185">Reference proteome</keyword>
<protein>
    <submittedName>
        <fullName evidence="1">Uncharacterized protein</fullName>
    </submittedName>
</protein>